<dbReference type="EMBL" id="MT142986">
    <property type="protein sequence ID" value="QJA91416.1"/>
    <property type="molecule type" value="Genomic_DNA"/>
</dbReference>
<evidence type="ECO:0000313" key="1">
    <source>
        <dbReference type="EMBL" id="QJA55258.1"/>
    </source>
</evidence>
<evidence type="ECO:0000313" key="3">
    <source>
        <dbReference type="EMBL" id="QJA91416.1"/>
    </source>
</evidence>
<protein>
    <submittedName>
        <fullName evidence="1">Uncharacterized protein</fullName>
    </submittedName>
</protein>
<organism evidence="1">
    <name type="scientific">viral metagenome</name>
    <dbReference type="NCBI Taxonomy" id="1070528"/>
    <lineage>
        <taxon>unclassified sequences</taxon>
        <taxon>metagenomes</taxon>
        <taxon>organismal metagenomes</taxon>
    </lineage>
</organism>
<dbReference type="EMBL" id="MT141706">
    <property type="protein sequence ID" value="QJA69445.1"/>
    <property type="molecule type" value="Genomic_DNA"/>
</dbReference>
<reference evidence="1" key="1">
    <citation type="submission" date="2020-03" db="EMBL/GenBank/DDBJ databases">
        <title>The deep terrestrial virosphere.</title>
        <authorList>
            <person name="Holmfeldt K."/>
            <person name="Nilsson E."/>
            <person name="Simone D."/>
            <person name="Lopez-Fernandez M."/>
            <person name="Wu X."/>
            <person name="de Brujin I."/>
            <person name="Lundin D."/>
            <person name="Andersson A."/>
            <person name="Bertilsson S."/>
            <person name="Dopson M."/>
        </authorList>
    </citation>
    <scope>NUCLEOTIDE SEQUENCE</scope>
    <source>
        <strain evidence="2">MM415A04584</strain>
        <strain evidence="3">MM415B03372</strain>
        <strain evidence="1">TM448A08222</strain>
        <strain evidence="4">TM448B08638</strain>
    </source>
</reference>
<evidence type="ECO:0000313" key="2">
    <source>
        <dbReference type="EMBL" id="QJA69445.1"/>
    </source>
</evidence>
<dbReference type="EMBL" id="MT144582">
    <property type="protein sequence ID" value="QJA55258.1"/>
    <property type="molecule type" value="Genomic_DNA"/>
</dbReference>
<dbReference type="EMBL" id="MT145181">
    <property type="protein sequence ID" value="QJI04452.1"/>
    <property type="molecule type" value="Genomic_DNA"/>
</dbReference>
<name>A0A6H2A657_9ZZZZ</name>
<dbReference type="AlphaFoldDB" id="A0A6H2A657"/>
<proteinExistence type="predicted"/>
<gene>
    <name evidence="2" type="ORF">MM415A04584_0007</name>
    <name evidence="3" type="ORF">MM415B03372_0012</name>
    <name evidence="1" type="ORF">TM448A08222_0005</name>
    <name evidence="4" type="ORF">TM448B08638_0005</name>
</gene>
<accession>A0A6H2A657</accession>
<evidence type="ECO:0000313" key="4">
    <source>
        <dbReference type="EMBL" id="QJI04452.1"/>
    </source>
</evidence>
<sequence>MYEVTICIPDEFIQGLKKKCETETDGVVGVYDIVKDAICNIFIQYEERYDRIDITKFKKVEDGNN</sequence>